<dbReference type="InterPro" id="IPR014756">
    <property type="entry name" value="Ig_E-set"/>
</dbReference>
<protein>
    <submittedName>
        <fullName evidence="1">Mo-co oxidoreductase dimerization domain protein</fullName>
    </submittedName>
</protein>
<dbReference type="SUPFAM" id="SSF81296">
    <property type="entry name" value="E set domains"/>
    <property type="match status" value="1"/>
</dbReference>
<comment type="caution">
    <text evidence="1">The sequence shown here is derived from an EMBL/GenBank/DDBJ whole genome shotgun (WGS) entry which is preliminary data.</text>
</comment>
<gene>
    <name evidence="1" type="ORF">C7S16_4569</name>
</gene>
<evidence type="ECO:0000313" key="1">
    <source>
        <dbReference type="EMBL" id="MDW9253269.1"/>
    </source>
</evidence>
<proteinExistence type="predicted"/>
<evidence type="ECO:0000313" key="2">
    <source>
        <dbReference type="Proteomes" id="UP001272137"/>
    </source>
</evidence>
<accession>A0AAW9CZU2</accession>
<organism evidence="1 2">
    <name type="scientific">Burkholderia thailandensis</name>
    <dbReference type="NCBI Taxonomy" id="57975"/>
    <lineage>
        <taxon>Bacteria</taxon>
        <taxon>Pseudomonadati</taxon>
        <taxon>Pseudomonadota</taxon>
        <taxon>Betaproteobacteria</taxon>
        <taxon>Burkholderiales</taxon>
        <taxon>Burkholderiaceae</taxon>
        <taxon>Burkholderia</taxon>
        <taxon>pseudomallei group</taxon>
    </lineage>
</organism>
<dbReference type="AlphaFoldDB" id="A0AAW9CZU2"/>
<dbReference type="Proteomes" id="UP001272137">
    <property type="component" value="Unassembled WGS sequence"/>
</dbReference>
<dbReference type="Gene3D" id="2.60.40.650">
    <property type="match status" value="1"/>
</dbReference>
<sequence length="37" mass="4026">MMVRAVNTSGLAQPMQSNWNGSGFMRNGVESVTLRVV</sequence>
<reference evidence="1" key="1">
    <citation type="submission" date="2018-08" db="EMBL/GenBank/DDBJ databases">
        <title>Identification of Burkholderia cepacia strains that express a Burkholderia pseudomallei-like capsular polysaccharide.</title>
        <authorList>
            <person name="Burtnick M.N."/>
            <person name="Vongsouvath M."/>
            <person name="Newton P."/>
            <person name="Wuthiekanun V."/>
            <person name="Limmathurotsakul D."/>
            <person name="Brett P.J."/>
            <person name="Chantratita N."/>
            <person name="Dance D.A."/>
        </authorList>
    </citation>
    <scope>NUCLEOTIDE SEQUENCE</scope>
    <source>
        <strain evidence="1">SBXCC001</strain>
    </source>
</reference>
<dbReference type="EMBL" id="QXCT01000001">
    <property type="protein sequence ID" value="MDW9253269.1"/>
    <property type="molecule type" value="Genomic_DNA"/>
</dbReference>
<name>A0AAW9CZU2_BURTH</name>